<dbReference type="PANTHER" id="PTHR30489:SF0">
    <property type="entry name" value="LIPOPROTEIN-RELEASING SYSTEM TRANSMEMBRANE PROTEIN LOLE"/>
    <property type="match status" value="1"/>
</dbReference>
<evidence type="ECO:0008006" key="12">
    <source>
        <dbReference type="Google" id="ProtNLM"/>
    </source>
</evidence>
<evidence type="ECO:0000256" key="1">
    <source>
        <dbReference type="ARBA" id="ARBA00004651"/>
    </source>
</evidence>
<comment type="similarity">
    <text evidence="2">Belongs to the ABC-4 integral membrane protein family. LolC/E subfamily.</text>
</comment>
<feature type="transmembrane region" description="Helical" evidence="7">
    <location>
        <begin position="306"/>
        <end position="336"/>
    </location>
</feature>
<dbReference type="Pfam" id="PF02687">
    <property type="entry name" value="FtsX"/>
    <property type="match status" value="1"/>
</dbReference>
<dbReference type="GO" id="GO:0044874">
    <property type="term" value="P:lipoprotein localization to outer membrane"/>
    <property type="evidence" value="ECO:0007669"/>
    <property type="project" value="TreeGrafter"/>
</dbReference>
<dbReference type="InterPro" id="IPR051447">
    <property type="entry name" value="Lipoprotein-release_system"/>
</dbReference>
<dbReference type="EMBL" id="METM01000018">
    <property type="protein sequence ID" value="OGB89953.1"/>
    <property type="molecule type" value="Genomic_DNA"/>
</dbReference>
<feature type="transmembrane region" description="Helical" evidence="7">
    <location>
        <begin position="364"/>
        <end position="386"/>
    </location>
</feature>
<keyword evidence="5 7" id="KW-1133">Transmembrane helix</keyword>
<protein>
    <recommendedName>
        <fullName evidence="12">ABC transporter permease</fullName>
    </recommendedName>
</protein>
<dbReference type="Proteomes" id="UP000178724">
    <property type="component" value="Unassembled WGS sequence"/>
</dbReference>
<evidence type="ECO:0000313" key="11">
    <source>
        <dbReference type="Proteomes" id="UP000178724"/>
    </source>
</evidence>
<dbReference type="Pfam" id="PF12704">
    <property type="entry name" value="MacB_PCD"/>
    <property type="match status" value="1"/>
</dbReference>
<evidence type="ECO:0000259" key="8">
    <source>
        <dbReference type="Pfam" id="PF02687"/>
    </source>
</evidence>
<reference evidence="10 11" key="1">
    <citation type="journal article" date="2016" name="Nat. Commun.">
        <title>Thousands of microbial genomes shed light on interconnected biogeochemical processes in an aquifer system.</title>
        <authorList>
            <person name="Anantharaman K."/>
            <person name="Brown C.T."/>
            <person name="Hug L.A."/>
            <person name="Sharon I."/>
            <person name="Castelle C.J."/>
            <person name="Probst A.J."/>
            <person name="Thomas B.C."/>
            <person name="Singh A."/>
            <person name="Wilkins M.J."/>
            <person name="Karaoz U."/>
            <person name="Brodie E.L."/>
            <person name="Williams K.H."/>
            <person name="Hubbard S.S."/>
            <person name="Banfield J.F."/>
        </authorList>
    </citation>
    <scope>NUCLEOTIDE SEQUENCE [LARGE SCALE GENOMIC DNA]</scope>
</reference>
<keyword evidence="3" id="KW-1003">Cell membrane</keyword>
<dbReference type="GO" id="GO:0098797">
    <property type="term" value="C:plasma membrane protein complex"/>
    <property type="evidence" value="ECO:0007669"/>
    <property type="project" value="TreeGrafter"/>
</dbReference>
<comment type="caution">
    <text evidence="10">The sequence shown here is derived from an EMBL/GenBank/DDBJ whole genome shotgun (WGS) entry which is preliminary data.</text>
</comment>
<feature type="domain" description="MacB-like periplasmic core" evidence="9">
    <location>
        <begin position="13"/>
        <end position="233"/>
    </location>
</feature>
<dbReference type="InterPro" id="IPR003838">
    <property type="entry name" value="ABC3_permease_C"/>
</dbReference>
<evidence type="ECO:0000259" key="9">
    <source>
        <dbReference type="Pfam" id="PF12704"/>
    </source>
</evidence>
<evidence type="ECO:0000256" key="5">
    <source>
        <dbReference type="ARBA" id="ARBA00022989"/>
    </source>
</evidence>
<proteinExistence type="inferred from homology"/>
<evidence type="ECO:0000256" key="2">
    <source>
        <dbReference type="ARBA" id="ARBA00005236"/>
    </source>
</evidence>
<name>A0A1F4Q1N5_UNCSA</name>
<sequence>MAWRNVLRRPSRTLITVSAIGFGLALFVFLWALADGFYAQLVDNSTGFYLGHIQVSARGFRVEYDPKLSLPQPERIADVLKSNNQVQSFSPRIETQAFLNSAAKSTGVLLTGIDPENEARVTVLSTAVKEGEYLGAEDGQSIILGKKLAEKLGVGVGEKLVVTVSAADGTLAQEAFRVKGILETGIESFDNYFAFVTLKGAQRILALENNVTSFVAALKDKTLADKTSQELKTALGQDRYDIQTWEEIMPILVQMIGLFNLVLNIILGIVFVVIAIGIANTIMMSVIERTREFGIVMAIGTKGSQVVRLIIFETVFLGLFGVLLGNAAGSLLISIFGKFGLNLSGLAPSLKTLPGAMAVIYPKIVLQHLVIPSLILFAVTVIIAFYPSMKAARLKPVEAIRFV</sequence>
<evidence type="ECO:0000313" key="10">
    <source>
        <dbReference type="EMBL" id="OGB89953.1"/>
    </source>
</evidence>
<feature type="domain" description="ABC3 transporter permease C-terminal" evidence="8">
    <location>
        <begin position="264"/>
        <end position="396"/>
    </location>
</feature>
<evidence type="ECO:0000256" key="7">
    <source>
        <dbReference type="SAM" id="Phobius"/>
    </source>
</evidence>
<feature type="transmembrane region" description="Helical" evidence="7">
    <location>
        <begin position="12"/>
        <end position="34"/>
    </location>
</feature>
<dbReference type="PANTHER" id="PTHR30489">
    <property type="entry name" value="LIPOPROTEIN-RELEASING SYSTEM TRANSMEMBRANE PROTEIN LOLE"/>
    <property type="match status" value="1"/>
</dbReference>
<dbReference type="InterPro" id="IPR025857">
    <property type="entry name" value="MacB_PCD"/>
</dbReference>
<accession>A0A1F4Q1N5</accession>
<evidence type="ECO:0000256" key="3">
    <source>
        <dbReference type="ARBA" id="ARBA00022475"/>
    </source>
</evidence>
<evidence type="ECO:0000256" key="6">
    <source>
        <dbReference type="ARBA" id="ARBA00023136"/>
    </source>
</evidence>
<keyword evidence="6 7" id="KW-0472">Membrane</keyword>
<dbReference type="AlphaFoldDB" id="A0A1F4Q1N5"/>
<organism evidence="10 11">
    <name type="scientific">candidate division WOR-1 bacterium RIFCSPHIGHO2_01_FULL_53_15</name>
    <dbReference type="NCBI Taxonomy" id="1802564"/>
    <lineage>
        <taxon>Bacteria</taxon>
        <taxon>Bacillati</taxon>
        <taxon>Saganbacteria</taxon>
    </lineage>
</organism>
<keyword evidence="4 7" id="KW-0812">Transmembrane</keyword>
<evidence type="ECO:0000256" key="4">
    <source>
        <dbReference type="ARBA" id="ARBA00022692"/>
    </source>
</evidence>
<comment type="subcellular location">
    <subcellularLocation>
        <location evidence="1">Cell membrane</location>
        <topology evidence="1">Multi-pass membrane protein</topology>
    </subcellularLocation>
</comment>
<feature type="transmembrane region" description="Helical" evidence="7">
    <location>
        <begin position="261"/>
        <end position="286"/>
    </location>
</feature>
<gene>
    <name evidence="10" type="ORF">A2625_07725</name>
</gene>